<name>A0A022VSK4_TRIRU</name>
<sequence>MAEANPLAGRAPAIFLGERQTHLAPADPPTAKRTKCRDAIQYLSQRHRLPVAQAQTPPIKFSLRQVAHNLPLPLGFLVTPAEPGALIRPNGRTSKLAHGAANLIVAGVFGSACSAF</sequence>
<dbReference type="AlphaFoldDB" id="A0A022VSK4"/>
<evidence type="ECO:0000313" key="1">
    <source>
        <dbReference type="EMBL" id="EZF49227.1"/>
    </source>
</evidence>
<protein>
    <submittedName>
        <fullName evidence="1">Uncharacterized protein</fullName>
    </submittedName>
</protein>
<dbReference type="Proteomes" id="UP000023758">
    <property type="component" value="Unassembled WGS sequence"/>
</dbReference>
<dbReference type="HOGENOM" id="CLU_2135324_0_0_1"/>
<proteinExistence type="predicted"/>
<organism evidence="1">
    <name type="scientific">Trichophyton rubrum CBS 288.86</name>
    <dbReference type="NCBI Taxonomy" id="1215330"/>
    <lineage>
        <taxon>Eukaryota</taxon>
        <taxon>Fungi</taxon>
        <taxon>Dikarya</taxon>
        <taxon>Ascomycota</taxon>
        <taxon>Pezizomycotina</taxon>
        <taxon>Eurotiomycetes</taxon>
        <taxon>Eurotiomycetidae</taxon>
        <taxon>Onygenales</taxon>
        <taxon>Arthrodermataceae</taxon>
        <taxon>Trichophyton</taxon>
    </lineage>
</organism>
<dbReference type="EMBL" id="KK207908">
    <property type="protein sequence ID" value="EZF49227.1"/>
    <property type="molecule type" value="Genomic_DNA"/>
</dbReference>
<accession>A0A022VSK4</accession>
<reference evidence="1" key="1">
    <citation type="submission" date="2014-02" db="EMBL/GenBank/DDBJ databases">
        <title>The Genome Sequence of Trichophyton rubrum (morphotype fischeri) CBS 288.86.</title>
        <authorList>
            <consortium name="The Broad Institute Genomics Platform"/>
            <person name="Cuomo C.A."/>
            <person name="White T.C."/>
            <person name="Graser Y."/>
            <person name="Martinez-Rossi N."/>
            <person name="Heitman J."/>
            <person name="Young S.K."/>
            <person name="Zeng Q."/>
            <person name="Gargeya S."/>
            <person name="Abouelleil A."/>
            <person name="Alvarado L."/>
            <person name="Chapman S.B."/>
            <person name="Gainer-Dewar J."/>
            <person name="Goldberg J."/>
            <person name="Griggs A."/>
            <person name="Gujja S."/>
            <person name="Hansen M."/>
            <person name="Howarth C."/>
            <person name="Imamovic A."/>
            <person name="Larimer J."/>
            <person name="Martinez D."/>
            <person name="Murphy C."/>
            <person name="Pearson M.D."/>
            <person name="Persinoti G."/>
            <person name="Poon T."/>
            <person name="Priest M."/>
            <person name="Roberts A.D."/>
            <person name="Saif S."/>
            <person name="Shea T.D."/>
            <person name="Sykes S.N."/>
            <person name="Wortman J."/>
            <person name="Nusbaum C."/>
            <person name="Birren B."/>
        </authorList>
    </citation>
    <scope>NUCLEOTIDE SEQUENCE [LARGE SCALE GENOMIC DNA]</scope>
    <source>
        <strain evidence="1">CBS 288.86</strain>
    </source>
</reference>
<gene>
    <name evidence="1" type="ORF">H103_07206</name>
</gene>